<sequence length="167" mass="19251">MGDEIEIKDLGNPKYFLRIEIARFREGISVSQRKYILDLLAEIGMMGYRLADTPTELNAKLGNSSDRICVDKEKYQGLVRKLIYLSHTKPDISYVVRIVNQIMQAPYEDHMKAVNRILRKSISGYCSFMWGTLVTLRSKKQGVVARINAEAEYRDISLEICEKIRSK</sequence>
<evidence type="ECO:0000313" key="2">
    <source>
        <dbReference type="EMBL" id="TYK07136.1"/>
    </source>
</evidence>
<evidence type="ECO:0000313" key="4">
    <source>
        <dbReference type="Proteomes" id="UP000321947"/>
    </source>
</evidence>
<accession>A0A5D3CA07</accession>
<dbReference type="EMBL" id="SSTE01001308">
    <property type="protein sequence ID" value="KAA0065570.1"/>
    <property type="molecule type" value="Genomic_DNA"/>
</dbReference>
<name>A0A5D3CA07_CUCMM</name>
<dbReference type="Proteomes" id="UP000321947">
    <property type="component" value="Unassembled WGS sequence"/>
</dbReference>
<dbReference type="Proteomes" id="UP000321393">
    <property type="component" value="Unassembled WGS sequence"/>
</dbReference>
<organism evidence="2 4">
    <name type="scientific">Cucumis melo var. makuwa</name>
    <name type="common">Oriental melon</name>
    <dbReference type="NCBI Taxonomy" id="1194695"/>
    <lineage>
        <taxon>Eukaryota</taxon>
        <taxon>Viridiplantae</taxon>
        <taxon>Streptophyta</taxon>
        <taxon>Embryophyta</taxon>
        <taxon>Tracheophyta</taxon>
        <taxon>Spermatophyta</taxon>
        <taxon>Magnoliopsida</taxon>
        <taxon>eudicotyledons</taxon>
        <taxon>Gunneridae</taxon>
        <taxon>Pentapetalae</taxon>
        <taxon>rosids</taxon>
        <taxon>fabids</taxon>
        <taxon>Cucurbitales</taxon>
        <taxon>Cucurbitaceae</taxon>
        <taxon>Benincaseae</taxon>
        <taxon>Cucumis</taxon>
    </lineage>
</organism>
<dbReference type="OrthoDB" id="414945at2759"/>
<dbReference type="STRING" id="1194695.A0A5D3CA07"/>
<comment type="caution">
    <text evidence="2">The sequence shown here is derived from an EMBL/GenBank/DDBJ whole genome shotgun (WGS) entry which is preliminary data.</text>
</comment>
<dbReference type="EMBL" id="SSTD01013339">
    <property type="protein sequence ID" value="TYK07136.1"/>
    <property type="molecule type" value="Genomic_DNA"/>
</dbReference>
<dbReference type="PANTHER" id="PTHR11439">
    <property type="entry name" value="GAG-POL-RELATED RETROTRANSPOSON"/>
    <property type="match status" value="1"/>
</dbReference>
<evidence type="ECO:0000313" key="1">
    <source>
        <dbReference type="EMBL" id="KAA0065570.1"/>
    </source>
</evidence>
<evidence type="ECO:0000313" key="3">
    <source>
        <dbReference type="Proteomes" id="UP000321393"/>
    </source>
</evidence>
<dbReference type="AlphaFoldDB" id="A0A5D3CA07"/>
<proteinExistence type="predicted"/>
<protein>
    <submittedName>
        <fullName evidence="1 2">Mitochondrial protein</fullName>
    </submittedName>
</protein>
<gene>
    <name evidence="2" type="ORF">E5676_scaffold606G00070</name>
    <name evidence="1" type="ORF">E6C27_scaffold90G00080</name>
</gene>
<dbReference type="PANTHER" id="PTHR11439:SF467">
    <property type="entry name" value="INTEGRASE CATALYTIC DOMAIN-CONTAINING PROTEIN"/>
    <property type="match status" value="1"/>
</dbReference>
<reference evidence="3 4" key="1">
    <citation type="submission" date="2019-08" db="EMBL/GenBank/DDBJ databases">
        <title>Draft genome sequences of two oriental melons (Cucumis melo L. var makuwa).</title>
        <authorList>
            <person name="Kwon S.-Y."/>
        </authorList>
    </citation>
    <scope>NUCLEOTIDE SEQUENCE [LARGE SCALE GENOMIC DNA]</scope>
    <source>
        <strain evidence="4">cv. Chang Bougi</strain>
        <strain evidence="3">cv. SW 3</strain>
        <tissue evidence="2">Leaf</tissue>
    </source>
</reference>